<proteinExistence type="inferred from homology"/>
<dbReference type="RefSeq" id="WP_145363933.1">
    <property type="nucleotide sequence ID" value="NZ_CP036268.1"/>
</dbReference>
<reference evidence="9 10" key="1">
    <citation type="submission" date="2019-02" db="EMBL/GenBank/DDBJ databases">
        <title>Deep-cultivation of Planctomycetes and their phenomic and genomic characterization uncovers novel biology.</title>
        <authorList>
            <person name="Wiegand S."/>
            <person name="Jogler M."/>
            <person name="Boedeker C."/>
            <person name="Pinto D."/>
            <person name="Vollmers J."/>
            <person name="Rivas-Marin E."/>
            <person name="Kohn T."/>
            <person name="Peeters S.H."/>
            <person name="Heuer A."/>
            <person name="Rast P."/>
            <person name="Oberbeckmann S."/>
            <person name="Bunk B."/>
            <person name="Jeske O."/>
            <person name="Meyerdierks A."/>
            <person name="Storesund J.E."/>
            <person name="Kallscheuer N."/>
            <person name="Luecker S."/>
            <person name="Lage O.M."/>
            <person name="Pohl T."/>
            <person name="Merkel B.J."/>
            <person name="Hornburger P."/>
            <person name="Mueller R.-W."/>
            <person name="Bruemmer F."/>
            <person name="Labrenz M."/>
            <person name="Spormann A.M."/>
            <person name="Op den Camp H."/>
            <person name="Overmann J."/>
            <person name="Amann R."/>
            <person name="Jetten M.S.M."/>
            <person name="Mascher T."/>
            <person name="Medema M.H."/>
            <person name="Devos D.P."/>
            <person name="Kaster A.-K."/>
            <person name="Ovreas L."/>
            <person name="Rohde M."/>
            <person name="Galperin M.Y."/>
            <person name="Jogler C."/>
        </authorList>
    </citation>
    <scope>NUCLEOTIDE SEQUENCE [LARGE SCALE GENOMIC DNA]</scope>
    <source>
        <strain evidence="9 10">Pan189</strain>
    </source>
</reference>
<evidence type="ECO:0000256" key="7">
    <source>
        <dbReference type="SAM" id="Phobius"/>
    </source>
</evidence>
<dbReference type="AlphaFoldDB" id="A0A517R1V1"/>
<comment type="cofactor">
    <cofactor evidence="1">
        <name>Zn(2+)</name>
        <dbReference type="ChEBI" id="CHEBI:29105"/>
    </cofactor>
</comment>
<keyword evidence="3" id="KW-0645">Protease</keyword>
<feature type="transmembrane region" description="Helical" evidence="7">
    <location>
        <begin position="96"/>
        <end position="118"/>
    </location>
</feature>
<gene>
    <name evidence="9" type="ORF">Pan189_22300</name>
</gene>
<feature type="domain" description="DUF6576" evidence="8">
    <location>
        <begin position="282"/>
        <end position="318"/>
    </location>
</feature>
<dbReference type="OrthoDB" id="211880at2"/>
<dbReference type="InterPro" id="IPR049500">
    <property type="entry name" value="Peptidase_M50B-like"/>
</dbReference>
<name>A0A517R1V1_9PLAN</name>
<keyword evidence="4" id="KW-0378">Hydrolase</keyword>
<evidence type="ECO:0000313" key="9">
    <source>
        <dbReference type="EMBL" id="QDT37848.1"/>
    </source>
</evidence>
<feature type="transmembrane region" description="Helical" evidence="7">
    <location>
        <begin position="190"/>
        <end position="219"/>
    </location>
</feature>
<evidence type="ECO:0000256" key="1">
    <source>
        <dbReference type="ARBA" id="ARBA00001947"/>
    </source>
</evidence>
<dbReference type="Proteomes" id="UP000317318">
    <property type="component" value="Chromosome"/>
</dbReference>
<comment type="similarity">
    <text evidence="2">Belongs to the peptidase M50B family.</text>
</comment>
<keyword evidence="6" id="KW-0482">Metalloprotease</keyword>
<dbReference type="EMBL" id="CP036268">
    <property type="protein sequence ID" value="QDT37848.1"/>
    <property type="molecule type" value="Genomic_DNA"/>
</dbReference>
<keyword evidence="10" id="KW-1185">Reference proteome</keyword>
<evidence type="ECO:0000256" key="6">
    <source>
        <dbReference type="ARBA" id="ARBA00023049"/>
    </source>
</evidence>
<keyword evidence="5" id="KW-0862">Zinc</keyword>
<keyword evidence="7" id="KW-0812">Transmembrane</keyword>
<keyword evidence="7" id="KW-1133">Transmembrane helix</keyword>
<feature type="transmembrane region" description="Helical" evidence="7">
    <location>
        <begin position="12"/>
        <end position="34"/>
    </location>
</feature>
<protein>
    <submittedName>
        <fullName evidence="9">Peptidase family M50</fullName>
    </submittedName>
</protein>
<evidence type="ECO:0000256" key="3">
    <source>
        <dbReference type="ARBA" id="ARBA00022670"/>
    </source>
</evidence>
<evidence type="ECO:0000256" key="4">
    <source>
        <dbReference type="ARBA" id="ARBA00022801"/>
    </source>
</evidence>
<feature type="transmembrane region" description="Helical" evidence="7">
    <location>
        <begin position="40"/>
        <end position="64"/>
    </location>
</feature>
<evidence type="ECO:0000313" key="10">
    <source>
        <dbReference type="Proteomes" id="UP000317318"/>
    </source>
</evidence>
<evidence type="ECO:0000256" key="2">
    <source>
        <dbReference type="ARBA" id="ARBA00007931"/>
    </source>
</evidence>
<dbReference type="PANTHER" id="PTHR39188">
    <property type="entry name" value="MEMBRANE-ASSOCIATED ZINC METALLOPROTEASE M50B"/>
    <property type="match status" value="1"/>
</dbReference>
<dbReference type="Pfam" id="PF20216">
    <property type="entry name" value="DUF6576"/>
    <property type="match status" value="1"/>
</dbReference>
<dbReference type="GO" id="GO:0006508">
    <property type="term" value="P:proteolysis"/>
    <property type="evidence" value="ECO:0007669"/>
    <property type="project" value="UniProtKB-KW"/>
</dbReference>
<evidence type="ECO:0000259" key="8">
    <source>
        <dbReference type="Pfam" id="PF20216"/>
    </source>
</evidence>
<dbReference type="PANTHER" id="PTHR39188:SF3">
    <property type="entry name" value="STAGE IV SPORULATION PROTEIN FB"/>
    <property type="match status" value="1"/>
</dbReference>
<accession>A0A517R1V1</accession>
<dbReference type="GO" id="GO:0008237">
    <property type="term" value="F:metallopeptidase activity"/>
    <property type="evidence" value="ECO:0007669"/>
    <property type="project" value="UniProtKB-KW"/>
</dbReference>
<evidence type="ECO:0000256" key="5">
    <source>
        <dbReference type="ARBA" id="ARBA00022833"/>
    </source>
</evidence>
<organism evidence="9 10">
    <name type="scientific">Stratiformator vulcanicus</name>
    <dbReference type="NCBI Taxonomy" id="2527980"/>
    <lineage>
        <taxon>Bacteria</taxon>
        <taxon>Pseudomonadati</taxon>
        <taxon>Planctomycetota</taxon>
        <taxon>Planctomycetia</taxon>
        <taxon>Planctomycetales</taxon>
        <taxon>Planctomycetaceae</taxon>
        <taxon>Stratiformator</taxon>
    </lineage>
</organism>
<keyword evidence="7" id="KW-0472">Membrane</keyword>
<dbReference type="Pfam" id="PF13398">
    <property type="entry name" value="Peptidase_M50B"/>
    <property type="match status" value="1"/>
</dbReference>
<dbReference type="KEGG" id="svp:Pan189_22300"/>
<dbReference type="InterPro" id="IPR046483">
    <property type="entry name" value="DUF6576"/>
</dbReference>
<sequence>MNERVEGWTFGIGRLFGVPIRLSWVLVLLLPILVIRLPGFTMGLAFFGFYALWVAVHTFGHALAARLTGGYVRELSFGVCGEGSGIEGGPTIVSRLAVAMGGYVVHSLAVVAFLPTVLHEGVWQDGLNPFTFPIEAGSSVGFTEVCLINFHVNWLLLLLNLIPARPLDAAKLLSVRLPEVKTVPARRNHFGFAISIGLAIASLACGQLWALAISGYLALFNRPRVERSDDSETFDETFLGYDFSAGYTSLEQERAGEPTAQPNFMERWLRDRRTRRERRRRERDALDEQEIDRLLSKVHESGLRGLTESERRRLRRASARYRQQGDR</sequence>